<reference evidence="2" key="1">
    <citation type="submission" date="2021-01" db="EMBL/GenBank/DDBJ databases">
        <title>Phytophthora aleatoria, a newly-described species from Pinus radiata is distinct from Phytophthora cactorum isolates based on comparative genomics.</title>
        <authorList>
            <person name="Mcdougal R."/>
            <person name="Panda P."/>
            <person name="Williams N."/>
            <person name="Studholme D.J."/>
        </authorList>
    </citation>
    <scope>NUCLEOTIDE SEQUENCE</scope>
    <source>
        <strain evidence="2">NZFS 4037</strain>
    </source>
</reference>
<accession>A0A8J5J2Q4</accession>
<feature type="region of interest" description="Disordered" evidence="1">
    <location>
        <begin position="473"/>
        <end position="513"/>
    </location>
</feature>
<organism evidence="2 3">
    <name type="scientific">Phytophthora aleatoria</name>
    <dbReference type="NCBI Taxonomy" id="2496075"/>
    <lineage>
        <taxon>Eukaryota</taxon>
        <taxon>Sar</taxon>
        <taxon>Stramenopiles</taxon>
        <taxon>Oomycota</taxon>
        <taxon>Peronosporomycetes</taxon>
        <taxon>Peronosporales</taxon>
        <taxon>Peronosporaceae</taxon>
        <taxon>Phytophthora</taxon>
    </lineage>
</organism>
<proteinExistence type="predicted"/>
<gene>
    <name evidence="2" type="ORF">JG688_00004918</name>
</gene>
<keyword evidence="3" id="KW-1185">Reference proteome</keyword>
<dbReference type="Proteomes" id="UP000709295">
    <property type="component" value="Unassembled WGS sequence"/>
</dbReference>
<comment type="caution">
    <text evidence="2">The sequence shown here is derived from an EMBL/GenBank/DDBJ whole genome shotgun (WGS) entry which is preliminary data.</text>
</comment>
<dbReference type="PANTHER" id="PTHR48050">
    <property type="entry name" value="STEROL 3-BETA-GLUCOSYLTRANSFERASE"/>
    <property type="match status" value="1"/>
</dbReference>
<dbReference type="PANTHER" id="PTHR48050:SF13">
    <property type="entry name" value="STEROL 3-BETA-GLUCOSYLTRANSFERASE UGT80A2"/>
    <property type="match status" value="1"/>
</dbReference>
<feature type="compositionally biased region" description="Low complexity" evidence="1">
    <location>
        <begin position="557"/>
        <end position="566"/>
    </location>
</feature>
<evidence type="ECO:0000313" key="3">
    <source>
        <dbReference type="Proteomes" id="UP000709295"/>
    </source>
</evidence>
<evidence type="ECO:0000313" key="2">
    <source>
        <dbReference type="EMBL" id="KAG6970316.1"/>
    </source>
</evidence>
<dbReference type="InterPro" id="IPR050426">
    <property type="entry name" value="Glycosyltransferase_28"/>
</dbReference>
<name>A0A8J5J2Q4_9STRA</name>
<evidence type="ECO:0000256" key="1">
    <source>
        <dbReference type="SAM" id="MobiDB-lite"/>
    </source>
</evidence>
<dbReference type="AlphaFoldDB" id="A0A8J5J2Q4"/>
<dbReference type="EMBL" id="JAENGY010000184">
    <property type="protein sequence ID" value="KAG6970316.1"/>
    <property type="molecule type" value="Genomic_DNA"/>
</dbReference>
<sequence>MEKRFHALMEERNCDDDTAFKLTKTRRIGYTPERVTADDEYLYDNDRELGRKLHRDRIVKAGLLSYPLGGSPTTITTFLEYIHQQAKDKTRHQSRLLNFVRQRDLFPEINDLRELVFSLWPACVEADILTPGQAFRADVIISHPNSFPHLMSSSMDLHRPYSYAPANAASYDVIDNLVWESMGDILDEFRYSLGLTGKTNANNLLSEWRAPHTYLWNSALLPTPQDWRSEITVTGRIDTEEDDDKFADIEQKLQSFDTGNSNTPTIYFGLQCDEWDSHRVEELVTCLEKAAKTANVRIILQRRKNNNTGGEIGTDTVLEIDHHFPMKRILPYVKAAVHWGDLSTTSARGGSAPGDRLTNTFQPRSYVRDPKLGDCAKRLAPSFSSSDALEAAVSAFYSNLPLTGMTCDLDPTRIARVYDSVHELKLSYEARLVVHQITGDGGSAGDLKYKPLKYSSHHPPKFSLRQLDTERLRSLSRSSSPTYQPTVAYSHDPASGDLTKGRSPRKRRASLMRGQSMALDVVEMPKFWSSPEVKTKCMKKINAEHEQVLVARGSGGSSSTSSTTSSPKIDVVSP</sequence>
<feature type="region of interest" description="Disordered" evidence="1">
    <location>
        <begin position="549"/>
        <end position="574"/>
    </location>
</feature>
<protein>
    <submittedName>
        <fullName evidence="2">Uncharacterized protein</fullName>
    </submittedName>
</protein>